<dbReference type="CDD" id="cd00130">
    <property type="entry name" value="PAS"/>
    <property type="match status" value="1"/>
</dbReference>
<dbReference type="SMART" id="SM00065">
    <property type="entry name" value="GAF"/>
    <property type="match status" value="1"/>
</dbReference>
<dbReference type="GO" id="GO:0052621">
    <property type="term" value="F:diguanylate cyclase activity"/>
    <property type="evidence" value="ECO:0007669"/>
    <property type="project" value="UniProtKB-EC"/>
</dbReference>
<dbReference type="PANTHER" id="PTHR45138:SF9">
    <property type="entry name" value="DIGUANYLATE CYCLASE DGCM-RELATED"/>
    <property type="match status" value="1"/>
</dbReference>
<dbReference type="Pfam" id="PF00990">
    <property type="entry name" value="GGDEF"/>
    <property type="match status" value="1"/>
</dbReference>
<dbReference type="InterPro" id="IPR000014">
    <property type="entry name" value="PAS"/>
</dbReference>
<gene>
    <name evidence="5" type="ORF">C882_2132</name>
</gene>
<dbReference type="InterPro" id="IPR043128">
    <property type="entry name" value="Rev_trsase/Diguanyl_cyclase"/>
</dbReference>
<dbReference type="CDD" id="cd01949">
    <property type="entry name" value="GGDEF"/>
    <property type="match status" value="1"/>
</dbReference>
<dbReference type="InterPro" id="IPR035965">
    <property type="entry name" value="PAS-like_dom_sf"/>
</dbReference>
<comment type="catalytic activity">
    <reaction evidence="2">
        <text>2 GTP = 3',3'-c-di-GMP + 2 diphosphate</text>
        <dbReference type="Rhea" id="RHEA:24898"/>
        <dbReference type="ChEBI" id="CHEBI:33019"/>
        <dbReference type="ChEBI" id="CHEBI:37565"/>
        <dbReference type="ChEBI" id="CHEBI:58805"/>
        <dbReference type="EC" id="2.7.7.65"/>
    </reaction>
</comment>
<dbReference type="Gene3D" id="3.30.70.270">
    <property type="match status" value="1"/>
</dbReference>
<sequence length="483" mass="52809">MPAGVLVRALAECSGLIHDRRDWTRAVDTMLATVGRVTGTSRVWIFQTLEVTETEVVQDYIFEWAASAPVAQLHLKRFRLFRTAMVAPDYRALVQSRLRGESTAFLTRDLAPGSHLRDDMDSQAITAMATVPIMLDGGWWGTLGLDDCRREVPWSAEELDFLRTCADLIGALIHRQRLDDRTRQLAVLDSSAHSGVWDWAFDPGRLWCSDAFYRLLGYPPPYPKMALRSLLHHLAPDHREALMERVRRCTVGTSESFRLDVQVRTRGGSRVWWEVRADAERDADGRLKRIAGLALEITSRKHAEHSLRDAADTDPLTGALNRRGFETVAARRIAATDGPESLQLLALDIDHFKAVNDTYGHAVGDVALRAVAARVGAHLRDGDLLARVGGEEFAILLHGGPKAAESAAERIRAGIAAEPVDCLEEGGPPAGLPLTASLGVATFVAGEGLSGALKRADTALYAAKRAGRNRVVRAEGMAHMGAA</sequence>
<evidence type="ECO:0000313" key="6">
    <source>
        <dbReference type="Proteomes" id="UP000009881"/>
    </source>
</evidence>
<proteinExistence type="predicted"/>
<dbReference type="InterPro" id="IPR013655">
    <property type="entry name" value="PAS_fold_3"/>
</dbReference>
<reference evidence="5 6" key="1">
    <citation type="journal article" date="2013" name="Genome Announc.">
        <title>Draft Genome Sequence of an Alphaproteobacterium, Caenispirillum salinarum AK4(T), Isolated from a Solar Saltern.</title>
        <authorList>
            <person name="Khatri I."/>
            <person name="Singh A."/>
            <person name="Korpole S."/>
            <person name="Pinnaka A.K."/>
            <person name="Subramanian S."/>
        </authorList>
    </citation>
    <scope>NUCLEOTIDE SEQUENCE [LARGE SCALE GENOMIC DNA]</scope>
    <source>
        <strain evidence="5 6">AK4</strain>
    </source>
</reference>
<dbReference type="SMART" id="SM00267">
    <property type="entry name" value="GGDEF"/>
    <property type="match status" value="1"/>
</dbReference>
<organism evidence="5 6">
    <name type="scientific">Caenispirillum salinarum AK4</name>
    <dbReference type="NCBI Taxonomy" id="1238182"/>
    <lineage>
        <taxon>Bacteria</taxon>
        <taxon>Pseudomonadati</taxon>
        <taxon>Pseudomonadota</taxon>
        <taxon>Alphaproteobacteria</taxon>
        <taxon>Rhodospirillales</taxon>
        <taxon>Novispirillaceae</taxon>
        <taxon>Caenispirillum</taxon>
    </lineage>
</organism>
<evidence type="ECO:0000313" key="5">
    <source>
        <dbReference type="EMBL" id="EKV26908.1"/>
    </source>
</evidence>
<dbReference type="InterPro" id="IPR003018">
    <property type="entry name" value="GAF"/>
</dbReference>
<dbReference type="Proteomes" id="UP000009881">
    <property type="component" value="Unassembled WGS sequence"/>
</dbReference>
<dbReference type="SUPFAM" id="SSF55785">
    <property type="entry name" value="PYP-like sensor domain (PAS domain)"/>
    <property type="match status" value="1"/>
</dbReference>
<evidence type="ECO:0000256" key="1">
    <source>
        <dbReference type="ARBA" id="ARBA00012528"/>
    </source>
</evidence>
<dbReference type="GO" id="GO:0043709">
    <property type="term" value="P:cell adhesion involved in single-species biofilm formation"/>
    <property type="evidence" value="ECO:0007669"/>
    <property type="project" value="TreeGrafter"/>
</dbReference>
<keyword evidence="6" id="KW-1185">Reference proteome</keyword>
<dbReference type="InterPro" id="IPR050469">
    <property type="entry name" value="Diguanylate_Cyclase"/>
</dbReference>
<dbReference type="SUPFAM" id="SSF55781">
    <property type="entry name" value="GAF domain-like"/>
    <property type="match status" value="1"/>
</dbReference>
<dbReference type="SUPFAM" id="SSF55073">
    <property type="entry name" value="Nucleotide cyclase"/>
    <property type="match status" value="1"/>
</dbReference>
<protein>
    <recommendedName>
        <fullName evidence="1">diguanylate cyclase</fullName>
        <ecNumber evidence="1">2.7.7.65</ecNumber>
    </recommendedName>
</protein>
<dbReference type="GO" id="GO:0005886">
    <property type="term" value="C:plasma membrane"/>
    <property type="evidence" value="ECO:0007669"/>
    <property type="project" value="TreeGrafter"/>
</dbReference>
<dbReference type="Pfam" id="PF01590">
    <property type="entry name" value="GAF"/>
    <property type="match status" value="1"/>
</dbReference>
<dbReference type="PANTHER" id="PTHR45138">
    <property type="entry name" value="REGULATORY COMPONENTS OF SENSORY TRANSDUCTION SYSTEM"/>
    <property type="match status" value="1"/>
</dbReference>
<dbReference type="EMBL" id="ANHY01000022">
    <property type="protein sequence ID" value="EKV26908.1"/>
    <property type="molecule type" value="Genomic_DNA"/>
</dbReference>
<dbReference type="Gene3D" id="3.30.450.20">
    <property type="entry name" value="PAS domain"/>
    <property type="match status" value="1"/>
</dbReference>
<evidence type="ECO:0000256" key="2">
    <source>
        <dbReference type="ARBA" id="ARBA00034247"/>
    </source>
</evidence>
<dbReference type="Pfam" id="PF08447">
    <property type="entry name" value="PAS_3"/>
    <property type="match status" value="1"/>
</dbReference>
<dbReference type="InterPro" id="IPR000700">
    <property type="entry name" value="PAS-assoc_C"/>
</dbReference>
<dbReference type="eggNOG" id="COG3706">
    <property type="taxonomic scope" value="Bacteria"/>
</dbReference>
<feature type="domain" description="GGDEF" evidence="4">
    <location>
        <begin position="340"/>
        <end position="476"/>
    </location>
</feature>
<dbReference type="GO" id="GO:1902201">
    <property type="term" value="P:negative regulation of bacterial-type flagellum-dependent cell motility"/>
    <property type="evidence" value="ECO:0007669"/>
    <property type="project" value="TreeGrafter"/>
</dbReference>
<accession>K9H8G5</accession>
<dbReference type="EC" id="2.7.7.65" evidence="1"/>
<dbReference type="NCBIfam" id="TIGR00254">
    <property type="entry name" value="GGDEF"/>
    <property type="match status" value="1"/>
</dbReference>
<dbReference type="NCBIfam" id="TIGR00229">
    <property type="entry name" value="sensory_box"/>
    <property type="match status" value="1"/>
</dbReference>
<evidence type="ECO:0000259" key="3">
    <source>
        <dbReference type="PROSITE" id="PS50113"/>
    </source>
</evidence>
<feature type="domain" description="PAC" evidence="3">
    <location>
        <begin position="257"/>
        <end position="309"/>
    </location>
</feature>
<dbReference type="PROSITE" id="PS50113">
    <property type="entry name" value="PAC"/>
    <property type="match status" value="1"/>
</dbReference>
<dbReference type="PROSITE" id="PS50887">
    <property type="entry name" value="GGDEF"/>
    <property type="match status" value="1"/>
</dbReference>
<dbReference type="STRING" id="1238182.C882_2132"/>
<comment type="caution">
    <text evidence="5">The sequence shown here is derived from an EMBL/GenBank/DDBJ whole genome shotgun (WGS) entry which is preliminary data.</text>
</comment>
<evidence type="ECO:0000259" key="4">
    <source>
        <dbReference type="PROSITE" id="PS50887"/>
    </source>
</evidence>
<dbReference type="InterPro" id="IPR000160">
    <property type="entry name" value="GGDEF_dom"/>
</dbReference>
<dbReference type="Gene3D" id="3.30.450.40">
    <property type="match status" value="1"/>
</dbReference>
<dbReference type="InterPro" id="IPR029016">
    <property type="entry name" value="GAF-like_dom_sf"/>
</dbReference>
<dbReference type="FunFam" id="3.30.70.270:FF:000001">
    <property type="entry name" value="Diguanylate cyclase domain protein"/>
    <property type="match status" value="1"/>
</dbReference>
<name>K9H8G5_9PROT</name>
<dbReference type="InterPro" id="IPR029787">
    <property type="entry name" value="Nucleotide_cyclase"/>
</dbReference>
<dbReference type="AlphaFoldDB" id="K9H8G5"/>